<evidence type="ECO:0000313" key="6">
    <source>
        <dbReference type="Proteomes" id="UP000215902"/>
    </source>
</evidence>
<dbReference type="GO" id="GO:0005524">
    <property type="term" value="F:ATP binding"/>
    <property type="evidence" value="ECO:0007669"/>
    <property type="project" value="UniProtKB-KW"/>
</dbReference>
<dbReference type="Gene3D" id="1.10.8.60">
    <property type="match status" value="1"/>
</dbReference>
<organism evidence="5 6">
    <name type="scientific">Macrostomum lignano</name>
    <dbReference type="NCBI Taxonomy" id="282301"/>
    <lineage>
        <taxon>Eukaryota</taxon>
        <taxon>Metazoa</taxon>
        <taxon>Spiralia</taxon>
        <taxon>Lophotrochozoa</taxon>
        <taxon>Platyhelminthes</taxon>
        <taxon>Rhabditophora</taxon>
        <taxon>Macrostomorpha</taxon>
        <taxon>Macrostomida</taxon>
        <taxon>Macrostomidae</taxon>
        <taxon>Macrostomum</taxon>
    </lineage>
</organism>
<name>A0A267F5E8_9PLAT</name>
<evidence type="ECO:0000256" key="3">
    <source>
        <dbReference type="ARBA" id="ARBA00023054"/>
    </source>
</evidence>
<dbReference type="PANTHER" id="PTHR23077:SF9">
    <property type="entry name" value="PEROXISOMAL ATPASE PEX6"/>
    <property type="match status" value="1"/>
</dbReference>
<dbReference type="Gene3D" id="3.40.50.300">
    <property type="entry name" value="P-loop containing nucleotide triphosphate hydrolases"/>
    <property type="match status" value="2"/>
</dbReference>
<sequence length="819" mass="86669">AQSNMSTVASAANSLIEVDIDKQINLINLSRLSLPQHTVVNCIFVSPNSEFSFAQNSLVKVRAECPCSDDNTWKSPVRLAFVRVCSDSKGQEGDSQLLAGHPSLIHNLLRAKTSRQDDVIKCHIYCPSVRLRIEQCSTSDTASAKRARSIQLALSPSPHYPIGYEYKSSLFELFSTQQCLYPGDLVTVPACQTDAATHELATGTVLYYTVTEVSSGSEHLAGPILAGLEFTSLRVQAANNNYKSAVVSYAPRLYPSPSLPLATGFVNRLTTLLRRCVDASIENSLPPVTMLLHGPSGCGKAAAALAAADRLSLHVRIARCENLTVQLPGSVSSSDGSALGSASDYGEEDFSTILSGDAALPRLLLLTDVGLLARKRDGLSGADPAAVTALARLLNQTGRQQQDAPGRQPSVIIGTCQSLSQLDAGLLALFQLDLAVPPPTESERRQALLNAGASLESDAALLDSLTQRSVGFNAAELWALKRRARLLEFGYQDSAEETIDVTATRSKLTTNVEGQIRPSALSAALDATLKARAASLGASSLPTTAAVAWEDVGGQEAAVAEILATVEAPLKRPELRRHRRCGLLLYGPPGVGKTLLARAAASQLGLSFLSVKGPELVNMYVGQSEANVRALFADAIRLAPCVVFFDELDSIAPARGGGGGGGAIDRIVSQLLAELDGIRTADAAVFVIGATNRADLLDRALLRPGRFDQALLIAPAESLEDKMALFKAQLRRRTCAPDVDVETLAAALPSLVTGADVMSVVSNAADLALREAVSAIDSGSEDELSVNCCLTQAMLLSCAKELAPSVTAEQMLVYRSMQV</sequence>
<dbReference type="InterPro" id="IPR003959">
    <property type="entry name" value="ATPase_AAA_core"/>
</dbReference>
<dbReference type="GO" id="GO:0005778">
    <property type="term" value="C:peroxisomal membrane"/>
    <property type="evidence" value="ECO:0007669"/>
    <property type="project" value="TreeGrafter"/>
</dbReference>
<dbReference type="GO" id="GO:0016558">
    <property type="term" value="P:protein import into peroxisome matrix"/>
    <property type="evidence" value="ECO:0007669"/>
    <property type="project" value="TreeGrafter"/>
</dbReference>
<dbReference type="InterPro" id="IPR003960">
    <property type="entry name" value="ATPase_AAA_CS"/>
</dbReference>
<evidence type="ECO:0000256" key="1">
    <source>
        <dbReference type="ARBA" id="ARBA00022741"/>
    </source>
</evidence>
<evidence type="ECO:0000259" key="4">
    <source>
        <dbReference type="SMART" id="SM00382"/>
    </source>
</evidence>
<dbReference type="AlphaFoldDB" id="A0A267F5E8"/>
<dbReference type="PROSITE" id="PS00674">
    <property type="entry name" value="AAA"/>
    <property type="match status" value="1"/>
</dbReference>
<dbReference type="SMART" id="SM00382">
    <property type="entry name" value="AAA"/>
    <property type="match status" value="2"/>
</dbReference>
<keyword evidence="1" id="KW-0547">Nucleotide-binding</keyword>
<dbReference type="InterPro" id="IPR027417">
    <property type="entry name" value="P-loop_NTPase"/>
</dbReference>
<dbReference type="STRING" id="282301.A0A267F5E8"/>
<dbReference type="InterPro" id="IPR050168">
    <property type="entry name" value="AAA_ATPase_domain"/>
</dbReference>
<dbReference type="GO" id="GO:0005829">
    <property type="term" value="C:cytosol"/>
    <property type="evidence" value="ECO:0007669"/>
    <property type="project" value="TreeGrafter"/>
</dbReference>
<keyword evidence="6" id="KW-1185">Reference proteome</keyword>
<feature type="domain" description="AAA+ ATPase" evidence="4">
    <location>
        <begin position="286"/>
        <end position="440"/>
    </location>
</feature>
<dbReference type="OrthoDB" id="2187at2759"/>
<feature type="domain" description="AAA+ ATPase" evidence="4">
    <location>
        <begin position="579"/>
        <end position="717"/>
    </location>
</feature>
<dbReference type="GO" id="GO:0016887">
    <property type="term" value="F:ATP hydrolysis activity"/>
    <property type="evidence" value="ECO:0007669"/>
    <property type="project" value="InterPro"/>
</dbReference>
<dbReference type="SUPFAM" id="SSF52540">
    <property type="entry name" value="P-loop containing nucleoside triphosphate hydrolases"/>
    <property type="match status" value="2"/>
</dbReference>
<dbReference type="EMBL" id="NIVC01001395">
    <property type="protein sequence ID" value="PAA68444.1"/>
    <property type="molecule type" value="Genomic_DNA"/>
</dbReference>
<protein>
    <recommendedName>
        <fullName evidence="4">AAA+ ATPase domain-containing protein</fullName>
    </recommendedName>
</protein>
<dbReference type="Proteomes" id="UP000215902">
    <property type="component" value="Unassembled WGS sequence"/>
</dbReference>
<dbReference type="Pfam" id="PF00004">
    <property type="entry name" value="AAA"/>
    <property type="match status" value="2"/>
</dbReference>
<keyword evidence="2" id="KW-0067">ATP-binding</keyword>
<proteinExistence type="predicted"/>
<evidence type="ECO:0000313" key="5">
    <source>
        <dbReference type="EMBL" id="PAA68444.1"/>
    </source>
</evidence>
<keyword evidence="3" id="KW-0175">Coiled coil</keyword>
<evidence type="ECO:0000256" key="2">
    <source>
        <dbReference type="ARBA" id="ARBA00022840"/>
    </source>
</evidence>
<dbReference type="FunFam" id="3.40.50.300:FF:001025">
    <property type="entry name" value="ATPase family, AAA domain-containing 2B"/>
    <property type="match status" value="1"/>
</dbReference>
<dbReference type="InterPro" id="IPR003593">
    <property type="entry name" value="AAA+_ATPase"/>
</dbReference>
<accession>A0A267F5E8</accession>
<dbReference type="PANTHER" id="PTHR23077">
    <property type="entry name" value="AAA-FAMILY ATPASE"/>
    <property type="match status" value="1"/>
</dbReference>
<gene>
    <name evidence="5" type="ORF">BOX15_Mlig024320g2</name>
</gene>
<comment type="caution">
    <text evidence="5">The sequence shown here is derived from an EMBL/GenBank/DDBJ whole genome shotgun (WGS) entry which is preliminary data.</text>
</comment>
<feature type="non-terminal residue" evidence="5">
    <location>
        <position position="1"/>
    </location>
</feature>
<reference evidence="5 6" key="1">
    <citation type="submission" date="2017-06" db="EMBL/GenBank/DDBJ databases">
        <title>A platform for efficient transgenesis in Macrostomum lignano, a flatworm model organism for stem cell research.</title>
        <authorList>
            <person name="Berezikov E."/>
        </authorList>
    </citation>
    <scope>NUCLEOTIDE SEQUENCE [LARGE SCALE GENOMIC DNA]</scope>
    <source>
        <strain evidence="5">DV1</strain>
        <tissue evidence="5">Whole organism</tissue>
    </source>
</reference>